<accession>A0AAV6I605</accession>
<dbReference type="Proteomes" id="UP000823749">
    <property type="component" value="Chromosome 11"/>
</dbReference>
<gene>
    <name evidence="2" type="ORF">RHGRI_030755</name>
</gene>
<keyword evidence="1" id="KW-0812">Transmembrane</keyword>
<evidence type="ECO:0000313" key="2">
    <source>
        <dbReference type="EMBL" id="KAG5523867.1"/>
    </source>
</evidence>
<protein>
    <submittedName>
        <fullName evidence="2">Uncharacterized protein</fullName>
    </submittedName>
</protein>
<comment type="caution">
    <text evidence="2">The sequence shown here is derived from an EMBL/GenBank/DDBJ whole genome shotgun (WGS) entry which is preliminary data.</text>
</comment>
<keyword evidence="1" id="KW-0472">Membrane</keyword>
<evidence type="ECO:0000256" key="1">
    <source>
        <dbReference type="SAM" id="Phobius"/>
    </source>
</evidence>
<proteinExistence type="predicted"/>
<evidence type="ECO:0000313" key="3">
    <source>
        <dbReference type="Proteomes" id="UP000823749"/>
    </source>
</evidence>
<reference evidence="2" key="1">
    <citation type="submission" date="2020-08" db="EMBL/GenBank/DDBJ databases">
        <title>Plant Genome Project.</title>
        <authorList>
            <person name="Zhang R.-G."/>
        </authorList>
    </citation>
    <scope>NUCLEOTIDE SEQUENCE</scope>
    <source>
        <strain evidence="2">WSP0</strain>
        <tissue evidence="2">Leaf</tissue>
    </source>
</reference>
<name>A0AAV6I605_9ERIC</name>
<feature type="transmembrane region" description="Helical" evidence="1">
    <location>
        <begin position="53"/>
        <end position="72"/>
    </location>
</feature>
<keyword evidence="3" id="KW-1185">Reference proteome</keyword>
<dbReference type="AlphaFoldDB" id="A0AAV6I605"/>
<keyword evidence="1" id="KW-1133">Transmembrane helix</keyword>
<sequence length="80" mass="9168">MVIKSPTSSHVGPRLIKLIETGQETWCQDHMRKLDVNLQVTRWHHMERLRRRVVVVTGVLLIGVDQLGWIMGRGWQGAVG</sequence>
<dbReference type="EMBL" id="JACTNZ010000011">
    <property type="protein sequence ID" value="KAG5523867.1"/>
    <property type="molecule type" value="Genomic_DNA"/>
</dbReference>
<organism evidence="2 3">
    <name type="scientific">Rhododendron griersonianum</name>
    <dbReference type="NCBI Taxonomy" id="479676"/>
    <lineage>
        <taxon>Eukaryota</taxon>
        <taxon>Viridiplantae</taxon>
        <taxon>Streptophyta</taxon>
        <taxon>Embryophyta</taxon>
        <taxon>Tracheophyta</taxon>
        <taxon>Spermatophyta</taxon>
        <taxon>Magnoliopsida</taxon>
        <taxon>eudicotyledons</taxon>
        <taxon>Gunneridae</taxon>
        <taxon>Pentapetalae</taxon>
        <taxon>asterids</taxon>
        <taxon>Ericales</taxon>
        <taxon>Ericaceae</taxon>
        <taxon>Ericoideae</taxon>
        <taxon>Rhodoreae</taxon>
        <taxon>Rhododendron</taxon>
    </lineage>
</organism>